<gene>
    <name evidence="1" type="ORF">ARMSODRAFT_896263</name>
</gene>
<evidence type="ECO:0000313" key="2">
    <source>
        <dbReference type="Proteomes" id="UP000218334"/>
    </source>
</evidence>
<reference evidence="2" key="1">
    <citation type="journal article" date="2017" name="Nat. Ecol. Evol.">
        <title>Genome expansion and lineage-specific genetic innovations in the forest pathogenic fungi Armillaria.</title>
        <authorList>
            <person name="Sipos G."/>
            <person name="Prasanna A.N."/>
            <person name="Walter M.C."/>
            <person name="O'Connor E."/>
            <person name="Balint B."/>
            <person name="Krizsan K."/>
            <person name="Kiss B."/>
            <person name="Hess J."/>
            <person name="Varga T."/>
            <person name="Slot J."/>
            <person name="Riley R."/>
            <person name="Boka B."/>
            <person name="Rigling D."/>
            <person name="Barry K."/>
            <person name="Lee J."/>
            <person name="Mihaltcheva S."/>
            <person name="LaButti K."/>
            <person name="Lipzen A."/>
            <person name="Waldron R."/>
            <person name="Moloney N.M."/>
            <person name="Sperisen C."/>
            <person name="Kredics L."/>
            <person name="Vagvoelgyi C."/>
            <person name="Patrignani A."/>
            <person name="Fitzpatrick D."/>
            <person name="Nagy I."/>
            <person name="Doyle S."/>
            <person name="Anderson J.B."/>
            <person name="Grigoriev I.V."/>
            <person name="Gueldener U."/>
            <person name="Muensterkoetter M."/>
            <person name="Nagy L.G."/>
        </authorList>
    </citation>
    <scope>NUCLEOTIDE SEQUENCE [LARGE SCALE GENOMIC DNA]</scope>
    <source>
        <strain evidence="2">28-4</strain>
    </source>
</reference>
<accession>A0A2H3BFH4</accession>
<evidence type="ECO:0008006" key="3">
    <source>
        <dbReference type="Google" id="ProtNLM"/>
    </source>
</evidence>
<dbReference type="Proteomes" id="UP000218334">
    <property type="component" value="Unassembled WGS sequence"/>
</dbReference>
<name>A0A2H3BFH4_9AGAR</name>
<protein>
    <recommendedName>
        <fullName evidence="3">F-box domain-containing protein</fullName>
    </recommendedName>
</protein>
<sequence length="102" mass="11880">NLREGYSPADSEVESISDVQLQIIKEVSAYDAEIRGLEITLEELYRDRDRLRTYAKYHSALLSPVRRLPYDILLQIFKDVCAAQYKIHPPRNCLRLGLVCKR</sequence>
<evidence type="ECO:0000313" key="1">
    <source>
        <dbReference type="EMBL" id="PBK61806.1"/>
    </source>
</evidence>
<dbReference type="EMBL" id="KZ293472">
    <property type="protein sequence ID" value="PBK61806.1"/>
    <property type="molecule type" value="Genomic_DNA"/>
</dbReference>
<organism evidence="1 2">
    <name type="scientific">Armillaria solidipes</name>
    <dbReference type="NCBI Taxonomy" id="1076256"/>
    <lineage>
        <taxon>Eukaryota</taxon>
        <taxon>Fungi</taxon>
        <taxon>Dikarya</taxon>
        <taxon>Basidiomycota</taxon>
        <taxon>Agaricomycotina</taxon>
        <taxon>Agaricomycetes</taxon>
        <taxon>Agaricomycetidae</taxon>
        <taxon>Agaricales</taxon>
        <taxon>Marasmiineae</taxon>
        <taxon>Physalacriaceae</taxon>
        <taxon>Armillaria</taxon>
    </lineage>
</organism>
<dbReference type="STRING" id="1076256.A0A2H3BFH4"/>
<keyword evidence="2" id="KW-1185">Reference proteome</keyword>
<proteinExistence type="predicted"/>
<feature type="non-terminal residue" evidence="1">
    <location>
        <position position="1"/>
    </location>
</feature>
<dbReference type="AlphaFoldDB" id="A0A2H3BFH4"/>